<dbReference type="AlphaFoldDB" id="A0A7X5TPT8"/>
<dbReference type="RefSeq" id="WP_166699170.1">
    <property type="nucleotide sequence ID" value="NZ_JAAQTL010000001.1"/>
</dbReference>
<comment type="caution">
    <text evidence="2">The sequence shown here is derived from an EMBL/GenBank/DDBJ whole genome shotgun (WGS) entry which is preliminary data.</text>
</comment>
<protein>
    <submittedName>
        <fullName evidence="2">Uncharacterized protein</fullName>
    </submittedName>
</protein>
<name>A0A7X5TPT8_9GAMM</name>
<sequence>MPRTPDMFSGWFDNQITRHREYWDNGRMGRHAHRSAICPHSVHPELRPAWGSNPDLPTNSSKDAA</sequence>
<evidence type="ECO:0000256" key="1">
    <source>
        <dbReference type="SAM" id="MobiDB-lite"/>
    </source>
</evidence>
<gene>
    <name evidence="2" type="ORF">HBF32_08110</name>
</gene>
<dbReference type="Proteomes" id="UP000518878">
    <property type="component" value="Unassembled WGS sequence"/>
</dbReference>
<accession>A0A7X5TPT8</accession>
<evidence type="ECO:0000313" key="3">
    <source>
        <dbReference type="Proteomes" id="UP000518878"/>
    </source>
</evidence>
<reference evidence="2 3" key="1">
    <citation type="journal article" date="2006" name="Int. J. Syst. Evol. Microbiol.">
        <title>Dyella yeojuensis sp. nov., isolated from greenhouse soil in Korea.</title>
        <authorList>
            <person name="Kim B.Y."/>
            <person name="Weon H.Y."/>
            <person name="Lee K.H."/>
            <person name="Seok S.J."/>
            <person name="Kwon S.W."/>
            <person name="Go S.J."/>
            <person name="Stackebrandt E."/>
        </authorList>
    </citation>
    <scope>NUCLEOTIDE SEQUENCE [LARGE SCALE GENOMIC DNA]</scope>
    <source>
        <strain evidence="2 3">DSM 17673</strain>
    </source>
</reference>
<evidence type="ECO:0000313" key="2">
    <source>
        <dbReference type="EMBL" id="NID15425.1"/>
    </source>
</evidence>
<organism evidence="2 3">
    <name type="scientific">Luteibacter yeojuensis</name>
    <dbReference type="NCBI Taxonomy" id="345309"/>
    <lineage>
        <taxon>Bacteria</taxon>
        <taxon>Pseudomonadati</taxon>
        <taxon>Pseudomonadota</taxon>
        <taxon>Gammaproteobacteria</taxon>
        <taxon>Lysobacterales</taxon>
        <taxon>Rhodanobacteraceae</taxon>
        <taxon>Luteibacter</taxon>
    </lineage>
</organism>
<proteinExistence type="predicted"/>
<feature type="compositionally biased region" description="Polar residues" evidence="1">
    <location>
        <begin position="55"/>
        <end position="65"/>
    </location>
</feature>
<keyword evidence="3" id="KW-1185">Reference proteome</keyword>
<feature type="region of interest" description="Disordered" evidence="1">
    <location>
        <begin position="43"/>
        <end position="65"/>
    </location>
</feature>
<dbReference type="EMBL" id="JAAQTL010000001">
    <property type="protein sequence ID" value="NID15425.1"/>
    <property type="molecule type" value="Genomic_DNA"/>
</dbReference>